<dbReference type="AlphaFoldDB" id="A0A317T4Q0"/>
<dbReference type="OrthoDB" id="9808702at2"/>
<reference evidence="2" key="1">
    <citation type="submission" date="2017-10" db="EMBL/GenBank/DDBJ databases">
        <authorList>
            <person name="Gaisin V.A."/>
            <person name="Rysina M.S."/>
            <person name="Grouzdev D.S."/>
        </authorList>
    </citation>
    <scope>NUCLEOTIDE SEQUENCE [LARGE SCALE GENOMIC DNA]</scope>
    <source>
        <strain evidence="2">V1</strain>
    </source>
</reference>
<keyword evidence="2" id="KW-1185">Reference proteome</keyword>
<dbReference type="Proteomes" id="UP000246278">
    <property type="component" value="Unassembled WGS sequence"/>
</dbReference>
<organism evidence="1 2">
    <name type="scientific">Prosthecochloris marina</name>
    <dbReference type="NCBI Taxonomy" id="2017681"/>
    <lineage>
        <taxon>Bacteria</taxon>
        <taxon>Pseudomonadati</taxon>
        <taxon>Chlorobiota</taxon>
        <taxon>Chlorobiia</taxon>
        <taxon>Chlorobiales</taxon>
        <taxon>Chlorobiaceae</taxon>
        <taxon>Prosthecochloris</taxon>
    </lineage>
</organism>
<dbReference type="CDD" id="cd00552">
    <property type="entry name" value="RaiA"/>
    <property type="match status" value="1"/>
</dbReference>
<dbReference type="NCBIfam" id="TIGR00741">
    <property type="entry name" value="yfiA"/>
    <property type="match status" value="1"/>
</dbReference>
<dbReference type="SUPFAM" id="SSF69754">
    <property type="entry name" value="Ribosome binding protein Y (YfiA homologue)"/>
    <property type="match status" value="1"/>
</dbReference>
<gene>
    <name evidence="1" type="primary">raiA</name>
    <name evidence="1" type="ORF">CR164_09430</name>
</gene>
<comment type="caution">
    <text evidence="1">The sequence shown here is derived from an EMBL/GenBank/DDBJ whole genome shotgun (WGS) entry which is preliminary data.</text>
</comment>
<name>A0A317T4Q0_9CHLB</name>
<proteinExistence type="predicted"/>
<accession>A0A317T4Q0</accession>
<evidence type="ECO:0000313" key="2">
    <source>
        <dbReference type="Proteomes" id="UP000246278"/>
    </source>
</evidence>
<dbReference type="EMBL" id="PDNZ01000006">
    <property type="protein sequence ID" value="PWW81618.1"/>
    <property type="molecule type" value="Genomic_DNA"/>
</dbReference>
<dbReference type="InterPro" id="IPR003489">
    <property type="entry name" value="RHF/RaiA"/>
</dbReference>
<dbReference type="Gene3D" id="3.30.160.100">
    <property type="entry name" value="Ribosome hibernation promotion factor-like"/>
    <property type="match status" value="1"/>
</dbReference>
<sequence length="109" mass="12534">MARTEVKEAVNIQVTLRHTNNHREIEQYARDAVQALDKVFSGIVNCHVVLDHQKNDFEKNKLAEITVHIPQNVLVAKEAAAKYEQAIDSCVDSLGRQLRKHKEKLQNHR</sequence>
<dbReference type="InterPro" id="IPR036567">
    <property type="entry name" value="RHF-like"/>
</dbReference>
<dbReference type="Pfam" id="PF02482">
    <property type="entry name" value="Ribosomal_S30AE"/>
    <property type="match status" value="1"/>
</dbReference>
<evidence type="ECO:0000313" key="1">
    <source>
        <dbReference type="EMBL" id="PWW81618.1"/>
    </source>
</evidence>
<dbReference type="RefSeq" id="WP_110023737.1">
    <property type="nucleotide sequence ID" value="NZ_PDNZ01000006.1"/>
</dbReference>
<protein>
    <submittedName>
        <fullName evidence="1">Ribosomal subunit interface protein</fullName>
    </submittedName>
</protein>